<dbReference type="Proteomes" id="UP000033140">
    <property type="component" value="Unassembled WGS sequence"/>
</dbReference>
<evidence type="ECO:0000259" key="7">
    <source>
        <dbReference type="SMART" id="SM00014"/>
    </source>
</evidence>
<dbReference type="Gene3D" id="1.20.144.10">
    <property type="entry name" value="Phosphatidic acid phosphatase type 2/haloperoxidase"/>
    <property type="match status" value="1"/>
</dbReference>
<dbReference type="SUPFAM" id="SSF48317">
    <property type="entry name" value="Acid phosphatase/Vanadium-dependent haloperoxidase"/>
    <property type="match status" value="1"/>
</dbReference>
<keyword evidence="4 6" id="KW-1133">Transmembrane helix</keyword>
<dbReference type="PANTHER" id="PTHR14969">
    <property type="entry name" value="SPHINGOSINE-1-PHOSPHATE PHOSPHOHYDROLASE"/>
    <property type="match status" value="1"/>
</dbReference>
<feature type="transmembrane region" description="Helical" evidence="6">
    <location>
        <begin position="31"/>
        <end position="52"/>
    </location>
</feature>
<dbReference type="InterPro" id="IPR036938">
    <property type="entry name" value="PAP2/HPO_sf"/>
</dbReference>
<dbReference type="OMA" id="VYATLIW"/>
<evidence type="ECO:0000256" key="6">
    <source>
        <dbReference type="SAM" id="Phobius"/>
    </source>
</evidence>
<feature type="transmembrane region" description="Helical" evidence="6">
    <location>
        <begin position="163"/>
        <end position="181"/>
    </location>
</feature>
<dbReference type="PANTHER" id="PTHR14969:SF13">
    <property type="entry name" value="AT30094P"/>
    <property type="match status" value="1"/>
</dbReference>
<accession>A0A0E9NDA1</accession>
<dbReference type="EMBL" id="BACD03000010">
    <property type="protein sequence ID" value="GAO47696.1"/>
    <property type="molecule type" value="Genomic_DNA"/>
</dbReference>
<dbReference type="Pfam" id="PF01569">
    <property type="entry name" value="PAP2"/>
    <property type="match status" value="1"/>
</dbReference>
<comment type="subcellular location">
    <subcellularLocation>
        <location evidence="1">Membrane</location>
        <topology evidence="1">Multi-pass membrane protein</topology>
    </subcellularLocation>
</comment>
<evidence type="ECO:0000256" key="4">
    <source>
        <dbReference type="ARBA" id="ARBA00022989"/>
    </source>
</evidence>
<dbReference type="GO" id="GO:0016020">
    <property type="term" value="C:membrane"/>
    <property type="evidence" value="ECO:0007669"/>
    <property type="project" value="UniProtKB-SubCell"/>
</dbReference>
<dbReference type="GO" id="GO:0042392">
    <property type="term" value="F:sphingosine-1-phosphate phosphatase activity"/>
    <property type="evidence" value="ECO:0007669"/>
    <property type="project" value="TreeGrafter"/>
</dbReference>
<dbReference type="STRING" id="698492.A0A0E9NDA1"/>
<dbReference type="AlphaFoldDB" id="A0A0E9NDA1"/>
<protein>
    <recommendedName>
        <fullName evidence="7">Phosphatidic acid phosphatase type 2/haloperoxidase domain-containing protein</fullName>
    </recommendedName>
</protein>
<gene>
    <name evidence="8" type="ORF">G7K_1895-t1</name>
</gene>
<reference evidence="8 9" key="2">
    <citation type="journal article" date="2014" name="J. Gen. Appl. Microbiol.">
        <title>The early diverging ascomycetous budding yeast Saitoella complicata has three histone deacetylases belonging to the Clr6, Hos2, and Rpd3 lineages.</title>
        <authorList>
            <person name="Nishida H."/>
            <person name="Matsumoto T."/>
            <person name="Kondo S."/>
            <person name="Hamamoto M."/>
            <person name="Yoshikawa H."/>
        </authorList>
    </citation>
    <scope>NUCLEOTIDE SEQUENCE [LARGE SCALE GENOMIC DNA]</scope>
    <source>
        <strain evidence="8 9">NRRL Y-17804</strain>
    </source>
</reference>
<dbReference type="SMART" id="SM00014">
    <property type="entry name" value="acidPPc"/>
    <property type="match status" value="1"/>
</dbReference>
<evidence type="ECO:0000256" key="3">
    <source>
        <dbReference type="ARBA" id="ARBA00022801"/>
    </source>
</evidence>
<sequence>MDHLKAHTNCPPAPYVSLSLTHVSYDASSPYSLPLAYLTLTPLLLLIIYSTLFLSTRQFLILVALAGQLVNEAINYVLKKLLKEARPVLPGLDEAVGKGYGMPSSHSQFMGFWAGVVVVVLYGKLGHRYTAPQRIALSVAAVTLSTLVCVSRVVLGYHSIKQVVVGNSLGYVLASVWWFAVQELQRWGVSGWVLQLWPMKLMYVKDMFGEGPGLKEEWQRWRASGAKKARIGQMPTSAWSDVFRRACDGAHKEELERRPGATDTGER</sequence>
<keyword evidence="3" id="KW-0378">Hydrolase</keyword>
<feature type="domain" description="Phosphatidic acid phosphatase type 2/haloperoxidase" evidence="7">
    <location>
        <begin position="61"/>
        <end position="178"/>
    </location>
</feature>
<feature type="transmembrane region" description="Helical" evidence="6">
    <location>
        <begin position="135"/>
        <end position="157"/>
    </location>
</feature>
<dbReference type="InterPro" id="IPR039667">
    <property type="entry name" value="Dolichyldiphosphatase_PAP2"/>
</dbReference>
<proteinExistence type="predicted"/>
<comment type="caution">
    <text evidence="8">The sequence shown here is derived from an EMBL/GenBank/DDBJ whole genome shotgun (WGS) entry which is preliminary data.</text>
</comment>
<reference evidence="8 9" key="3">
    <citation type="journal article" date="2015" name="Genome Announc.">
        <title>Draft Genome Sequence of the Archiascomycetous Yeast Saitoella complicata.</title>
        <authorList>
            <person name="Yamauchi K."/>
            <person name="Kondo S."/>
            <person name="Hamamoto M."/>
            <person name="Takahashi Y."/>
            <person name="Ogura Y."/>
            <person name="Hayashi T."/>
            <person name="Nishida H."/>
        </authorList>
    </citation>
    <scope>NUCLEOTIDE SEQUENCE [LARGE SCALE GENOMIC DNA]</scope>
    <source>
        <strain evidence="8 9">NRRL Y-17804</strain>
    </source>
</reference>
<feature type="transmembrane region" description="Helical" evidence="6">
    <location>
        <begin position="106"/>
        <end position="123"/>
    </location>
</feature>
<feature type="transmembrane region" description="Helical" evidence="6">
    <location>
        <begin position="59"/>
        <end position="78"/>
    </location>
</feature>
<name>A0A0E9NDA1_SAICN</name>
<evidence type="ECO:0000313" key="9">
    <source>
        <dbReference type="Proteomes" id="UP000033140"/>
    </source>
</evidence>
<keyword evidence="9" id="KW-1185">Reference proteome</keyword>
<evidence type="ECO:0000256" key="2">
    <source>
        <dbReference type="ARBA" id="ARBA00022692"/>
    </source>
</evidence>
<dbReference type="UniPathway" id="UPA00378"/>
<dbReference type="InterPro" id="IPR000326">
    <property type="entry name" value="PAP2/HPO"/>
</dbReference>
<reference evidence="8 9" key="1">
    <citation type="journal article" date="2011" name="J. Gen. Appl. Microbiol.">
        <title>Draft genome sequencing of the enigmatic yeast Saitoella complicata.</title>
        <authorList>
            <person name="Nishida H."/>
            <person name="Hamamoto M."/>
            <person name="Sugiyama J."/>
        </authorList>
    </citation>
    <scope>NUCLEOTIDE SEQUENCE [LARGE SCALE GENOMIC DNA]</scope>
    <source>
        <strain evidence="8 9">NRRL Y-17804</strain>
    </source>
</reference>
<evidence type="ECO:0000313" key="8">
    <source>
        <dbReference type="EMBL" id="GAO47696.1"/>
    </source>
</evidence>
<keyword evidence="5 6" id="KW-0472">Membrane</keyword>
<evidence type="ECO:0000256" key="5">
    <source>
        <dbReference type="ARBA" id="ARBA00023136"/>
    </source>
</evidence>
<dbReference type="CDD" id="cd03382">
    <property type="entry name" value="PAP2_dolichyldiphosphatase"/>
    <property type="match status" value="1"/>
</dbReference>
<evidence type="ECO:0000256" key="1">
    <source>
        <dbReference type="ARBA" id="ARBA00004141"/>
    </source>
</evidence>
<organism evidence="8 9">
    <name type="scientific">Saitoella complicata (strain BCRC 22490 / CBS 7301 / JCM 7358 / NBRC 10748 / NRRL Y-17804)</name>
    <dbReference type="NCBI Taxonomy" id="698492"/>
    <lineage>
        <taxon>Eukaryota</taxon>
        <taxon>Fungi</taxon>
        <taxon>Dikarya</taxon>
        <taxon>Ascomycota</taxon>
        <taxon>Taphrinomycotina</taxon>
        <taxon>Taphrinomycotina incertae sedis</taxon>
        <taxon>Saitoella</taxon>
    </lineage>
</organism>
<keyword evidence="2 6" id="KW-0812">Transmembrane</keyword>